<evidence type="ECO:0000313" key="6">
    <source>
        <dbReference type="Proteomes" id="UP000246569"/>
    </source>
</evidence>
<dbReference type="RefSeq" id="WP_110016983.1">
    <property type="nucleotide sequence ID" value="NZ_QGTJ01000001.1"/>
</dbReference>
<dbReference type="GO" id="GO:0008233">
    <property type="term" value="F:peptidase activity"/>
    <property type="evidence" value="ECO:0007669"/>
    <property type="project" value="UniProtKB-KW"/>
</dbReference>
<comment type="caution">
    <text evidence="5">The sequence shown here is derived from an EMBL/GenBank/DDBJ whole genome shotgun (WGS) entry which is preliminary data.</text>
</comment>
<dbReference type="Pfam" id="PF04586">
    <property type="entry name" value="Peptidase_S78"/>
    <property type="match status" value="1"/>
</dbReference>
<name>A0A317N2E3_9GAMM</name>
<dbReference type="GO" id="GO:0006508">
    <property type="term" value="P:proteolysis"/>
    <property type="evidence" value="ECO:0007669"/>
    <property type="project" value="UniProtKB-KW"/>
</dbReference>
<dbReference type="InterPro" id="IPR054613">
    <property type="entry name" value="Peptidase_S78_dom"/>
</dbReference>
<organism evidence="5 6">
    <name type="scientific">Plasticicumulans acidivorans</name>
    <dbReference type="NCBI Taxonomy" id="886464"/>
    <lineage>
        <taxon>Bacteria</taxon>
        <taxon>Pseudomonadati</taxon>
        <taxon>Pseudomonadota</taxon>
        <taxon>Gammaproteobacteria</taxon>
        <taxon>Candidatus Competibacteraceae</taxon>
        <taxon>Plasticicumulans</taxon>
    </lineage>
</organism>
<evidence type="ECO:0000256" key="2">
    <source>
        <dbReference type="ARBA" id="ARBA00022670"/>
    </source>
</evidence>
<feature type="domain" description="Prohead serine protease" evidence="4">
    <location>
        <begin position="17"/>
        <end position="171"/>
    </location>
</feature>
<keyword evidence="6" id="KW-1185">Reference proteome</keyword>
<reference evidence="5 6" key="1">
    <citation type="submission" date="2018-05" db="EMBL/GenBank/DDBJ databases">
        <title>Genomic Encyclopedia of Type Strains, Phase IV (KMG-IV): sequencing the most valuable type-strain genomes for metagenomic binning, comparative biology and taxonomic classification.</title>
        <authorList>
            <person name="Goeker M."/>
        </authorList>
    </citation>
    <scope>NUCLEOTIDE SEQUENCE [LARGE SCALE GENOMIC DNA]</scope>
    <source>
        <strain evidence="5 6">DSM 23606</strain>
    </source>
</reference>
<keyword evidence="3" id="KW-0378">Hydrolase</keyword>
<dbReference type="EMBL" id="QGTJ01000001">
    <property type="protein sequence ID" value="PWV66008.1"/>
    <property type="molecule type" value="Genomic_DNA"/>
</dbReference>
<sequence length="201" mass="21956">MSSPYDLRTIRGVELRLTATDGAIGIVSGHAAVFDQLSEDLGGFRERIAPGAFTKSLSSADIRAFWNHNSDYVLGRSGAGTLRLSEDSRGLAFEFDPPANSWGRDAAESIRRGDVDQMSFGFRTIDDKWTKAADGSYVRTLLEVELLEVSPVVFPAYPQTGAALSQRSLDALRAAATPDPTGRPPAAIALRRRRLEIESWR</sequence>
<dbReference type="InterPro" id="IPR006433">
    <property type="entry name" value="Prohead_protease"/>
</dbReference>
<dbReference type="Proteomes" id="UP000246569">
    <property type="component" value="Unassembled WGS sequence"/>
</dbReference>
<proteinExistence type="predicted"/>
<dbReference type="AlphaFoldDB" id="A0A317N2E3"/>
<evidence type="ECO:0000313" key="5">
    <source>
        <dbReference type="EMBL" id="PWV66008.1"/>
    </source>
</evidence>
<dbReference type="NCBIfam" id="TIGR01543">
    <property type="entry name" value="proheadase_HK97"/>
    <property type="match status" value="1"/>
</dbReference>
<evidence type="ECO:0000256" key="1">
    <source>
        <dbReference type="ARBA" id="ARBA00022612"/>
    </source>
</evidence>
<evidence type="ECO:0000259" key="4">
    <source>
        <dbReference type="Pfam" id="PF04586"/>
    </source>
</evidence>
<dbReference type="OrthoDB" id="64791at2"/>
<keyword evidence="1" id="KW-1188">Viral release from host cell</keyword>
<evidence type="ECO:0000256" key="3">
    <source>
        <dbReference type="ARBA" id="ARBA00022801"/>
    </source>
</evidence>
<accession>A0A317N2E3</accession>
<keyword evidence="2" id="KW-0645">Protease</keyword>
<gene>
    <name evidence="5" type="ORF">C7443_101496</name>
</gene>
<protein>
    <recommendedName>
        <fullName evidence="4">Prohead serine protease domain-containing protein</fullName>
    </recommendedName>
</protein>